<evidence type="ECO:0000313" key="1">
    <source>
        <dbReference type="EMBL" id="KAK1551496.1"/>
    </source>
</evidence>
<dbReference type="Proteomes" id="UP001231189">
    <property type="component" value="Unassembled WGS sequence"/>
</dbReference>
<dbReference type="AlphaFoldDB" id="A0AAD8PH58"/>
<sequence>MAGSSNADAAVSGLKVSDLLLPHPSLPNSMCLGPRSSESPAHLISCEANRIPFVNQNLDLTSWADCLRAWPNPPEGWVPWYNRVSKTHYATWESIGIADALSLSLSPLEKNENILKTIGYFWSDALNCFIFGHGPMTPTLPDVAMTAPVAAIRTLHRTIQSVGATGGVYKGQGRSQRELMTRAY</sequence>
<organism evidence="1 2">
    <name type="scientific">Lolium multiflorum</name>
    <name type="common">Italian ryegrass</name>
    <name type="synonym">Lolium perenne subsp. multiflorum</name>
    <dbReference type="NCBI Taxonomy" id="4521"/>
    <lineage>
        <taxon>Eukaryota</taxon>
        <taxon>Viridiplantae</taxon>
        <taxon>Streptophyta</taxon>
        <taxon>Embryophyta</taxon>
        <taxon>Tracheophyta</taxon>
        <taxon>Spermatophyta</taxon>
        <taxon>Magnoliopsida</taxon>
        <taxon>Liliopsida</taxon>
        <taxon>Poales</taxon>
        <taxon>Poaceae</taxon>
        <taxon>BOP clade</taxon>
        <taxon>Pooideae</taxon>
        <taxon>Poodae</taxon>
        <taxon>Poeae</taxon>
        <taxon>Poeae Chloroplast Group 2 (Poeae type)</taxon>
        <taxon>Loliodinae</taxon>
        <taxon>Loliinae</taxon>
        <taxon>Lolium</taxon>
    </lineage>
</organism>
<keyword evidence="2" id="KW-1185">Reference proteome</keyword>
<evidence type="ECO:0000313" key="2">
    <source>
        <dbReference type="Proteomes" id="UP001231189"/>
    </source>
</evidence>
<gene>
    <name evidence="1" type="ORF">QYE76_008286</name>
</gene>
<reference evidence="1" key="1">
    <citation type="submission" date="2023-07" db="EMBL/GenBank/DDBJ databases">
        <title>A chromosome-level genome assembly of Lolium multiflorum.</title>
        <authorList>
            <person name="Chen Y."/>
            <person name="Copetti D."/>
            <person name="Kolliker R."/>
            <person name="Studer B."/>
        </authorList>
    </citation>
    <scope>NUCLEOTIDE SEQUENCE</scope>
    <source>
        <strain evidence="1">02402/16</strain>
        <tissue evidence="1">Leaf</tissue>
    </source>
</reference>
<dbReference type="EMBL" id="JAUUTY010001869">
    <property type="protein sequence ID" value="KAK1551496.1"/>
    <property type="molecule type" value="Genomic_DNA"/>
</dbReference>
<proteinExistence type="predicted"/>
<name>A0AAD8PH58_LOLMU</name>
<evidence type="ECO:0008006" key="3">
    <source>
        <dbReference type="Google" id="ProtNLM"/>
    </source>
</evidence>
<comment type="caution">
    <text evidence="1">The sequence shown here is derived from an EMBL/GenBank/DDBJ whole genome shotgun (WGS) entry which is preliminary data.</text>
</comment>
<accession>A0AAD8PH58</accession>
<protein>
    <recommendedName>
        <fullName evidence="3">Aminotransferase-like plant mobile domain-containing protein</fullName>
    </recommendedName>
</protein>